<reference evidence="2" key="1">
    <citation type="submission" date="2017-02" db="EMBL/GenBank/DDBJ databases">
        <authorList>
            <person name="Daims H."/>
        </authorList>
    </citation>
    <scope>NUCLEOTIDE SEQUENCE [LARGE SCALE GENOMIC DNA]</scope>
</reference>
<gene>
    <name evidence="1" type="ORF">CRENPOLYSF1_840009</name>
</gene>
<dbReference type="Pfam" id="PF10055">
    <property type="entry name" value="DUF2292"/>
    <property type="match status" value="1"/>
</dbReference>
<dbReference type="Proteomes" id="UP000195667">
    <property type="component" value="Unassembled WGS sequence"/>
</dbReference>
<evidence type="ECO:0000313" key="1">
    <source>
        <dbReference type="EMBL" id="SJM96078.1"/>
    </source>
</evidence>
<dbReference type="RefSeq" id="WP_087145055.1">
    <property type="nucleotide sequence ID" value="NZ_FUKI01000164.1"/>
</dbReference>
<dbReference type="InterPro" id="IPR018743">
    <property type="entry name" value="DUF2292"/>
</dbReference>
<proteinExistence type="predicted"/>
<organism evidence="1 2">
    <name type="scientific">Crenothrix polyspora</name>
    <dbReference type="NCBI Taxonomy" id="360316"/>
    <lineage>
        <taxon>Bacteria</taxon>
        <taxon>Pseudomonadati</taxon>
        <taxon>Pseudomonadota</taxon>
        <taxon>Gammaproteobacteria</taxon>
        <taxon>Methylococcales</taxon>
        <taxon>Crenotrichaceae</taxon>
        <taxon>Crenothrix</taxon>
    </lineage>
</organism>
<evidence type="ECO:0008006" key="3">
    <source>
        <dbReference type="Google" id="ProtNLM"/>
    </source>
</evidence>
<dbReference type="OrthoDB" id="6905012at2"/>
<accession>A0A1R4HIJ7</accession>
<dbReference type="EMBL" id="FUKI01000164">
    <property type="protein sequence ID" value="SJM96078.1"/>
    <property type="molecule type" value="Genomic_DNA"/>
</dbReference>
<name>A0A1R4HIJ7_9GAMM</name>
<protein>
    <recommendedName>
        <fullName evidence="3">DUF2292 domain-containing protein</fullName>
    </recommendedName>
</protein>
<dbReference type="AlphaFoldDB" id="A0A1R4HIJ7"/>
<evidence type="ECO:0000313" key="2">
    <source>
        <dbReference type="Proteomes" id="UP000195667"/>
    </source>
</evidence>
<keyword evidence="2" id="KW-1185">Reference proteome</keyword>
<sequence length="65" mass="7517">MALETKNYDKERDIADIANQIAVALQGIRFGSVEIIIHENKVVQIERKEKLRFDNRSALDKRASF</sequence>